<protein>
    <submittedName>
        <fullName evidence="1">Uncharacterized protein</fullName>
    </submittedName>
</protein>
<sequence length="61" mass="6335">MNKTCSKCGSNILKKGKLSGVAAVKSLNSKTGLGGSDLQVTFCSKCGTVIEMTVLDPDKIK</sequence>
<accession>A0ABN1JBQ7</accession>
<evidence type="ECO:0000313" key="1">
    <source>
        <dbReference type="EMBL" id="GAA0735265.1"/>
    </source>
</evidence>
<keyword evidence="2" id="KW-1185">Reference proteome</keyword>
<comment type="caution">
    <text evidence="1">The sequence shown here is derived from an EMBL/GenBank/DDBJ whole genome shotgun (WGS) entry which is preliminary data.</text>
</comment>
<evidence type="ECO:0000313" key="2">
    <source>
        <dbReference type="Proteomes" id="UP001501510"/>
    </source>
</evidence>
<dbReference type="Proteomes" id="UP001501510">
    <property type="component" value="Unassembled WGS sequence"/>
</dbReference>
<gene>
    <name evidence="1" type="ORF">GCM10008906_08750</name>
</gene>
<reference evidence="1 2" key="1">
    <citation type="journal article" date="2019" name="Int. J. Syst. Evol. Microbiol.">
        <title>The Global Catalogue of Microorganisms (GCM) 10K type strain sequencing project: providing services to taxonomists for standard genome sequencing and annotation.</title>
        <authorList>
            <consortium name="The Broad Institute Genomics Platform"/>
            <consortium name="The Broad Institute Genome Sequencing Center for Infectious Disease"/>
            <person name="Wu L."/>
            <person name="Ma J."/>
        </authorList>
    </citation>
    <scope>NUCLEOTIDE SEQUENCE [LARGE SCALE GENOMIC DNA]</scope>
    <source>
        <strain evidence="1 2">JCM 1407</strain>
    </source>
</reference>
<dbReference type="RefSeq" id="WP_343759239.1">
    <property type="nucleotide sequence ID" value="NZ_BAAACG010000006.1"/>
</dbReference>
<name>A0ABN1JBQ7_9CLOT</name>
<dbReference type="EMBL" id="BAAACG010000006">
    <property type="protein sequence ID" value="GAA0735265.1"/>
    <property type="molecule type" value="Genomic_DNA"/>
</dbReference>
<organism evidence="1 2">
    <name type="scientific">Clostridium oceanicum</name>
    <dbReference type="NCBI Taxonomy" id="1543"/>
    <lineage>
        <taxon>Bacteria</taxon>
        <taxon>Bacillati</taxon>
        <taxon>Bacillota</taxon>
        <taxon>Clostridia</taxon>
        <taxon>Eubacteriales</taxon>
        <taxon>Clostridiaceae</taxon>
        <taxon>Clostridium</taxon>
    </lineage>
</organism>
<proteinExistence type="predicted"/>